<keyword evidence="6 26" id="KW-0808">Transferase</keyword>
<feature type="domain" description="HPt" evidence="25">
    <location>
        <begin position="1139"/>
        <end position="1235"/>
    </location>
</feature>
<dbReference type="InterPro" id="IPR001789">
    <property type="entry name" value="Sig_transdc_resp-reg_receiver"/>
</dbReference>
<evidence type="ECO:0000259" key="20">
    <source>
        <dbReference type="PROSITE" id="PS50109"/>
    </source>
</evidence>
<dbReference type="Pfam" id="PF13188">
    <property type="entry name" value="PAS_8"/>
    <property type="match status" value="1"/>
</dbReference>
<dbReference type="EMBL" id="LO017727">
    <property type="protein sequence ID" value="CRH05132.1"/>
    <property type="molecule type" value="Genomic_DNA"/>
</dbReference>
<keyword evidence="12" id="KW-0902">Two-component regulatory system</keyword>
<feature type="modified residue" description="Phosphohistidine" evidence="16">
    <location>
        <position position="1181"/>
    </location>
</feature>
<dbReference type="CDD" id="cd00082">
    <property type="entry name" value="HisKA"/>
    <property type="match status" value="1"/>
</dbReference>
<feature type="domain" description="PAC" evidence="23">
    <location>
        <begin position="516"/>
        <end position="566"/>
    </location>
</feature>
<feature type="transmembrane region" description="Helical" evidence="19">
    <location>
        <begin position="212"/>
        <end position="230"/>
    </location>
</feature>
<dbReference type="FunFam" id="3.30.565.10:FF:000010">
    <property type="entry name" value="Sensor histidine kinase RcsC"/>
    <property type="match status" value="1"/>
</dbReference>
<evidence type="ECO:0000256" key="16">
    <source>
        <dbReference type="PROSITE-ProRule" id="PRU00110"/>
    </source>
</evidence>
<keyword evidence="13 19" id="KW-0472">Membrane</keyword>
<dbReference type="SMART" id="SM00304">
    <property type="entry name" value="HAMP"/>
    <property type="match status" value="1"/>
</dbReference>
<dbReference type="Gene3D" id="1.10.287.130">
    <property type="match status" value="1"/>
</dbReference>
<evidence type="ECO:0000256" key="10">
    <source>
        <dbReference type="ARBA" id="ARBA00022840"/>
    </source>
</evidence>
<keyword evidence="11 19" id="KW-1133">Transmembrane helix</keyword>
<protein>
    <recommendedName>
        <fullName evidence="15">Sensory/regulatory protein RpfC</fullName>
        <ecNumber evidence="3">2.7.13.3</ecNumber>
    </recommendedName>
</protein>
<evidence type="ECO:0000256" key="1">
    <source>
        <dbReference type="ARBA" id="ARBA00000085"/>
    </source>
</evidence>
<sequence length="1334" mass="150636">MKSLLSRILLAIAILLLVTLGVRETISYQRYQEAALEDTRAIAEQIRGLLMSTRRIYQKLFLDNNLPLTERTIGFLPAHTLSRISHEFPNWVNSGISFNNVSDRPRNPGNAADPEQMEAMEFFRNNPDKHVFLKKITPAQGPVYFHYARPIWVESYCLKCHGDINQAPEIIRRKYHNQSFDYEVGDLRGLMSIKIPESYVSSNFRSSFFQDVLINLATFLAIFAAVYGLLRRFVSTPLSILLEGIDALSSGHYQKRIEGLSGEFSTIGTAFNQMAHNLMEDITRRTEAEKARAASEEQMTALLMSSGEAIIGVDLKGNCTFSNHAAVTILGYHTPDELLGTNLRLLITPPEALHDQEADLPDSRMCNALKSKSTIHVDDATFYRANGDRFAVEYRTAPIKQQSEVEGIVLTFNEITERKRTEQKLNEAYAKLKEQEKHRTQRFQKVMETVQDAILVTDDQGLVVEHNPMAETMFGRDGQGLKGLTLEEIIRAKPLDNQGEALLPLTDTNATSPIRQRMELRGQRGDGAEIDLELSISSTHEGEKLLYTAFLRDISERKQLLKSLKNMLHEAESATRMKSEFLANMSHEIRTPMNAVIGLTDLAMAHSRDPRVRDYLVKIASSSQTLLRIINDILDFSKIEAGKLELEESHFYLRDTFDHVADMFRLRTREKGVELVLGYGTPCHLQLRGDALRLEQILINLIGNAFKFTETGMIDVQVQERARQEDQISLQFSIHDTGIGMNEKAVERLFNPFEQADSSTTRRYGGTGLGLTICRRLVEMMNGGIWVESEPGQGSTFHFTLQMKLPENSQQDLLSVPDEMTRLKVLVVDQKPLSRQTLEEMLEHLTFSVTPVAEDREAERLLLESMETSAPYQLLIYNQHTVEQNSAQGLRNLINSCSGHRTHHTPKALLLTNCVDESSLLDGPLGGRAFSYLSMPVNYSLLFDTIMELFEQEMTKIYRPTYEAVDLHSVRQQLAGGRILLAEDNLINQQVAVEILEAAALTVDVAENGQQAVHMVEDGDYDLVLMDIQMPLMDGYEATKQIRLKSRFHDLPIIAMTAHAMQSAKDKSLTHGMNDHINKPVCKKGLYDALTLWIQTPKNPLELEELPPPPQFDISERSPLPTSLPGIHIAAALERLNGNEQLFFSLLRDYKRDFSDVVSKIQTAIDGRREDDKVTAERLAHSVKGIAANLEAYRLYEAAYALEQAFSNGEEDRWEAYLESFSSTHQEVMEAIASISSPTPATLASDHNKPAASSHAERAEIDQEKLTPVLDEMRQLITDHNLRSQQLLDPMQQLLRDTPHLATVLKLEGELDQFDFTTALQTMERLITAIQKRG</sequence>
<comment type="catalytic activity">
    <reaction evidence="1">
        <text>ATP + protein L-histidine = ADP + protein N-phospho-L-histidine.</text>
        <dbReference type="EC" id="2.7.13.3"/>
    </reaction>
</comment>
<dbReference type="InterPro" id="IPR004358">
    <property type="entry name" value="Sig_transdc_His_kin-like_C"/>
</dbReference>
<comment type="subcellular location">
    <subcellularLocation>
        <location evidence="2">Cell membrane</location>
        <topology evidence="2">Multi-pass membrane protein</topology>
    </subcellularLocation>
</comment>
<dbReference type="SUPFAM" id="SSF52172">
    <property type="entry name" value="CheY-like"/>
    <property type="match status" value="2"/>
</dbReference>
<dbReference type="PROSITE" id="PS50110">
    <property type="entry name" value="RESPONSE_REGULATORY"/>
    <property type="match status" value="2"/>
</dbReference>
<dbReference type="InterPro" id="IPR036641">
    <property type="entry name" value="HPT_dom_sf"/>
</dbReference>
<dbReference type="InterPro" id="IPR008207">
    <property type="entry name" value="Sig_transdc_His_kin_Hpt_dom"/>
</dbReference>
<keyword evidence="10" id="KW-0067">ATP-binding</keyword>
<dbReference type="Pfam" id="PF00672">
    <property type="entry name" value="HAMP"/>
    <property type="match status" value="1"/>
</dbReference>
<keyword evidence="9 26" id="KW-0418">Kinase</keyword>
<dbReference type="SMART" id="SM00086">
    <property type="entry name" value="PAC"/>
    <property type="match status" value="2"/>
</dbReference>
<feature type="domain" description="Response regulatory" evidence="21">
    <location>
        <begin position="824"/>
        <end position="950"/>
    </location>
</feature>
<evidence type="ECO:0000259" key="24">
    <source>
        <dbReference type="PROSITE" id="PS50885"/>
    </source>
</evidence>
<dbReference type="InterPro" id="IPR036097">
    <property type="entry name" value="HisK_dim/P_sf"/>
</dbReference>
<dbReference type="PANTHER" id="PTHR45339:SF1">
    <property type="entry name" value="HYBRID SIGNAL TRANSDUCTION HISTIDINE KINASE J"/>
    <property type="match status" value="1"/>
</dbReference>
<dbReference type="SUPFAM" id="SSF47384">
    <property type="entry name" value="Homodimeric domain of signal transducing histidine kinase"/>
    <property type="match status" value="1"/>
</dbReference>
<keyword evidence="7 19" id="KW-0812">Transmembrane</keyword>
<feature type="domain" description="HAMP" evidence="24">
    <location>
        <begin position="232"/>
        <end position="283"/>
    </location>
</feature>
<dbReference type="PROSITE" id="PS50113">
    <property type="entry name" value="PAC"/>
    <property type="match status" value="2"/>
</dbReference>
<evidence type="ECO:0000256" key="3">
    <source>
        <dbReference type="ARBA" id="ARBA00012438"/>
    </source>
</evidence>
<dbReference type="Gene3D" id="3.30.565.10">
    <property type="entry name" value="Histidine kinase-like ATPase, C-terminal domain"/>
    <property type="match status" value="1"/>
</dbReference>
<dbReference type="GO" id="GO:0000155">
    <property type="term" value="F:phosphorelay sensor kinase activity"/>
    <property type="evidence" value="ECO:0007669"/>
    <property type="project" value="InterPro"/>
</dbReference>
<keyword evidence="5 17" id="KW-0597">Phosphoprotein</keyword>
<dbReference type="InterPro" id="IPR003661">
    <property type="entry name" value="HisK_dim/P_dom"/>
</dbReference>
<evidence type="ECO:0000256" key="19">
    <source>
        <dbReference type="SAM" id="Phobius"/>
    </source>
</evidence>
<accession>A0A1S7LDW2</accession>
<feature type="modified residue" description="4-aspartylphosphate" evidence="17">
    <location>
        <position position="1027"/>
    </location>
</feature>
<feature type="domain" description="PAC" evidence="23">
    <location>
        <begin position="376"/>
        <end position="427"/>
    </location>
</feature>
<dbReference type="Gene3D" id="6.10.340.10">
    <property type="match status" value="1"/>
</dbReference>
<evidence type="ECO:0000256" key="2">
    <source>
        <dbReference type="ARBA" id="ARBA00004651"/>
    </source>
</evidence>
<comment type="caution">
    <text evidence="17">Lacks conserved residue(s) required for the propagation of feature annotation.</text>
</comment>
<dbReference type="CDD" id="cd06225">
    <property type="entry name" value="HAMP"/>
    <property type="match status" value="1"/>
</dbReference>
<evidence type="ECO:0000256" key="5">
    <source>
        <dbReference type="ARBA" id="ARBA00022553"/>
    </source>
</evidence>
<dbReference type="Pfam" id="PF02518">
    <property type="entry name" value="HATPase_c"/>
    <property type="match status" value="1"/>
</dbReference>
<dbReference type="SUPFAM" id="SSF55785">
    <property type="entry name" value="PYP-like sensor domain (PAS domain)"/>
    <property type="match status" value="2"/>
</dbReference>
<dbReference type="SUPFAM" id="SSF55874">
    <property type="entry name" value="ATPase domain of HSP90 chaperone/DNA topoisomerase II/histidine kinase"/>
    <property type="match status" value="1"/>
</dbReference>
<dbReference type="PROSITE" id="PS50894">
    <property type="entry name" value="HPT"/>
    <property type="match status" value="1"/>
</dbReference>
<dbReference type="InterPro" id="IPR005467">
    <property type="entry name" value="His_kinase_dom"/>
</dbReference>
<dbReference type="InterPro" id="IPR003594">
    <property type="entry name" value="HATPase_dom"/>
</dbReference>
<keyword evidence="8" id="KW-0547">Nucleotide-binding</keyword>
<feature type="domain" description="PAS" evidence="22">
    <location>
        <begin position="439"/>
        <end position="483"/>
    </location>
</feature>
<dbReference type="InterPro" id="IPR035965">
    <property type="entry name" value="PAS-like_dom_sf"/>
</dbReference>
<dbReference type="Gene3D" id="1.20.120.160">
    <property type="entry name" value="HPT domain"/>
    <property type="match status" value="1"/>
</dbReference>
<dbReference type="Pfam" id="PF00512">
    <property type="entry name" value="HisKA"/>
    <property type="match status" value="1"/>
</dbReference>
<name>A0A1S7LDW2_MAGMO</name>
<dbReference type="SUPFAM" id="SSF47226">
    <property type="entry name" value="Histidine-containing phosphotransfer domain, HPT domain"/>
    <property type="match status" value="1"/>
</dbReference>
<evidence type="ECO:0000256" key="12">
    <source>
        <dbReference type="ARBA" id="ARBA00023012"/>
    </source>
</evidence>
<feature type="region of interest" description="Disordered" evidence="18">
    <location>
        <begin position="1237"/>
        <end position="1259"/>
    </location>
</feature>
<dbReference type="InterPro" id="IPR021796">
    <property type="entry name" value="Tll0287-like_dom"/>
</dbReference>
<dbReference type="SMART" id="SM00388">
    <property type="entry name" value="HisKA"/>
    <property type="match status" value="1"/>
</dbReference>
<feature type="domain" description="Histidine kinase" evidence="20">
    <location>
        <begin position="584"/>
        <end position="805"/>
    </location>
</feature>
<dbReference type="NCBIfam" id="TIGR00229">
    <property type="entry name" value="sensory_box"/>
    <property type="match status" value="2"/>
</dbReference>
<dbReference type="PRINTS" id="PR00344">
    <property type="entry name" value="BCTRLSENSOR"/>
</dbReference>
<reference evidence="26" key="1">
    <citation type="submission" date="2015-04" db="EMBL/GenBank/DDBJ databases">
        <authorList>
            <person name="Syromyatnikov M.Y."/>
            <person name="Popov V.N."/>
        </authorList>
    </citation>
    <scope>NUCLEOTIDE SEQUENCE</scope>
    <source>
        <strain evidence="26">MO-1</strain>
    </source>
</reference>
<dbReference type="Pfam" id="PF13426">
    <property type="entry name" value="PAS_9"/>
    <property type="match status" value="1"/>
</dbReference>
<evidence type="ECO:0000256" key="4">
    <source>
        <dbReference type="ARBA" id="ARBA00022475"/>
    </source>
</evidence>
<dbReference type="Pfam" id="PF01627">
    <property type="entry name" value="Hpt"/>
    <property type="match status" value="1"/>
</dbReference>
<evidence type="ECO:0000256" key="9">
    <source>
        <dbReference type="ARBA" id="ARBA00022777"/>
    </source>
</evidence>
<dbReference type="GO" id="GO:0005886">
    <property type="term" value="C:plasma membrane"/>
    <property type="evidence" value="ECO:0007669"/>
    <property type="project" value="UniProtKB-SubCell"/>
</dbReference>
<comment type="subunit">
    <text evidence="14">At low DSF concentrations, interacts with RpfF.</text>
</comment>
<gene>
    <name evidence="26" type="ORF">MAGMO_0933</name>
</gene>
<dbReference type="InterPro" id="IPR011006">
    <property type="entry name" value="CheY-like_superfamily"/>
</dbReference>
<evidence type="ECO:0000256" key="13">
    <source>
        <dbReference type="ARBA" id="ARBA00023136"/>
    </source>
</evidence>
<feature type="domain" description="Response regulatory" evidence="21">
    <location>
        <begin position="978"/>
        <end position="1094"/>
    </location>
</feature>
<dbReference type="Pfam" id="PF11845">
    <property type="entry name" value="Tll0287-like"/>
    <property type="match status" value="1"/>
</dbReference>
<dbReference type="CDD" id="cd00130">
    <property type="entry name" value="PAS"/>
    <property type="match status" value="2"/>
</dbReference>
<evidence type="ECO:0000256" key="8">
    <source>
        <dbReference type="ARBA" id="ARBA00022741"/>
    </source>
</evidence>
<evidence type="ECO:0000259" key="25">
    <source>
        <dbReference type="PROSITE" id="PS50894"/>
    </source>
</evidence>
<keyword evidence="4" id="KW-1003">Cell membrane</keyword>
<evidence type="ECO:0000256" key="6">
    <source>
        <dbReference type="ARBA" id="ARBA00022679"/>
    </source>
</evidence>
<evidence type="ECO:0000256" key="14">
    <source>
        <dbReference type="ARBA" id="ARBA00064003"/>
    </source>
</evidence>
<dbReference type="EC" id="2.7.13.3" evidence="3"/>
<dbReference type="InterPro" id="IPR036890">
    <property type="entry name" value="HATPase_C_sf"/>
</dbReference>
<dbReference type="InterPro" id="IPR001610">
    <property type="entry name" value="PAC"/>
</dbReference>
<dbReference type="SMART" id="SM00448">
    <property type="entry name" value="REC"/>
    <property type="match status" value="1"/>
</dbReference>
<dbReference type="Pfam" id="PF00072">
    <property type="entry name" value="Response_reg"/>
    <property type="match status" value="1"/>
</dbReference>
<evidence type="ECO:0000256" key="15">
    <source>
        <dbReference type="ARBA" id="ARBA00068150"/>
    </source>
</evidence>
<dbReference type="Gene3D" id="3.40.50.2300">
    <property type="match status" value="2"/>
</dbReference>
<evidence type="ECO:0000256" key="7">
    <source>
        <dbReference type="ARBA" id="ARBA00022692"/>
    </source>
</evidence>
<dbReference type="Gene3D" id="3.30.450.20">
    <property type="entry name" value="PAS domain"/>
    <property type="match status" value="2"/>
</dbReference>
<dbReference type="GO" id="GO:0005524">
    <property type="term" value="F:ATP binding"/>
    <property type="evidence" value="ECO:0007669"/>
    <property type="project" value="UniProtKB-KW"/>
</dbReference>
<evidence type="ECO:0000259" key="22">
    <source>
        <dbReference type="PROSITE" id="PS50112"/>
    </source>
</evidence>
<dbReference type="FunFam" id="1.10.287.130:FF:000002">
    <property type="entry name" value="Two-component osmosensing histidine kinase"/>
    <property type="match status" value="1"/>
</dbReference>
<dbReference type="CDD" id="cd17546">
    <property type="entry name" value="REC_hyHK_CKI1_RcsC-like"/>
    <property type="match status" value="1"/>
</dbReference>
<dbReference type="PROSITE" id="PS50885">
    <property type="entry name" value="HAMP"/>
    <property type="match status" value="1"/>
</dbReference>
<dbReference type="SMART" id="SM00387">
    <property type="entry name" value="HATPase_c"/>
    <property type="match status" value="1"/>
</dbReference>
<proteinExistence type="predicted"/>
<organism evidence="26">
    <name type="scientific">Magnetococcus massalia (strain MO-1)</name>
    <dbReference type="NCBI Taxonomy" id="451514"/>
    <lineage>
        <taxon>Bacteria</taxon>
        <taxon>Pseudomonadati</taxon>
        <taxon>Pseudomonadota</taxon>
        <taxon>Magnetococcia</taxon>
        <taxon>Magnetococcales</taxon>
        <taxon>Magnetococcaceae</taxon>
        <taxon>Magnetococcus</taxon>
    </lineage>
</organism>
<dbReference type="PROSITE" id="PS50109">
    <property type="entry name" value="HIS_KIN"/>
    <property type="match status" value="1"/>
</dbReference>
<dbReference type="InterPro" id="IPR000700">
    <property type="entry name" value="PAS-assoc_C"/>
</dbReference>
<dbReference type="InterPro" id="IPR003660">
    <property type="entry name" value="HAMP_dom"/>
</dbReference>
<evidence type="ECO:0000259" key="23">
    <source>
        <dbReference type="PROSITE" id="PS50113"/>
    </source>
</evidence>
<dbReference type="SMART" id="SM00091">
    <property type="entry name" value="PAS"/>
    <property type="match status" value="2"/>
</dbReference>
<evidence type="ECO:0000313" key="26">
    <source>
        <dbReference type="EMBL" id="CRH05132.1"/>
    </source>
</evidence>
<dbReference type="PANTHER" id="PTHR45339">
    <property type="entry name" value="HYBRID SIGNAL TRANSDUCTION HISTIDINE KINASE J"/>
    <property type="match status" value="1"/>
</dbReference>
<dbReference type="InterPro" id="IPR000014">
    <property type="entry name" value="PAS"/>
</dbReference>
<dbReference type="PROSITE" id="PS50112">
    <property type="entry name" value="PAS"/>
    <property type="match status" value="2"/>
</dbReference>
<evidence type="ECO:0000256" key="18">
    <source>
        <dbReference type="SAM" id="MobiDB-lite"/>
    </source>
</evidence>
<evidence type="ECO:0000256" key="11">
    <source>
        <dbReference type="ARBA" id="ARBA00022989"/>
    </source>
</evidence>
<evidence type="ECO:0000256" key="17">
    <source>
        <dbReference type="PROSITE-ProRule" id="PRU00169"/>
    </source>
</evidence>
<evidence type="ECO:0000259" key="21">
    <source>
        <dbReference type="PROSITE" id="PS50110"/>
    </source>
</evidence>
<dbReference type="CDD" id="cd16922">
    <property type="entry name" value="HATPase_EvgS-ArcB-TorS-like"/>
    <property type="match status" value="1"/>
</dbReference>
<feature type="domain" description="PAS" evidence="22">
    <location>
        <begin position="295"/>
        <end position="336"/>
    </location>
</feature>